<dbReference type="InterPro" id="IPR017853">
    <property type="entry name" value="GH"/>
</dbReference>
<evidence type="ECO:0000256" key="8">
    <source>
        <dbReference type="ARBA" id="ARBA00031423"/>
    </source>
</evidence>
<evidence type="ECO:0000256" key="3">
    <source>
        <dbReference type="ARBA" id="ARBA00012560"/>
    </source>
</evidence>
<dbReference type="PATRIC" id="fig|1134406.4.peg.738"/>
<organism evidence="11 12">
    <name type="scientific">Ornatilinea apprima</name>
    <dbReference type="NCBI Taxonomy" id="1134406"/>
    <lineage>
        <taxon>Bacteria</taxon>
        <taxon>Bacillati</taxon>
        <taxon>Chloroflexota</taxon>
        <taxon>Anaerolineae</taxon>
        <taxon>Anaerolineales</taxon>
        <taxon>Anaerolineaceae</taxon>
        <taxon>Ornatilinea</taxon>
    </lineage>
</organism>
<accession>A0A0P6XBP7</accession>
<dbReference type="InterPro" id="IPR003385">
    <property type="entry name" value="Glyco_hydro_77"/>
</dbReference>
<dbReference type="EMBL" id="LGCL01000039">
    <property type="protein sequence ID" value="KPL72174.1"/>
    <property type="molecule type" value="Genomic_DNA"/>
</dbReference>
<dbReference type="GO" id="GO:0004134">
    <property type="term" value="F:4-alpha-glucanotransferase activity"/>
    <property type="evidence" value="ECO:0007669"/>
    <property type="project" value="UniProtKB-EC"/>
</dbReference>
<evidence type="ECO:0000256" key="10">
    <source>
        <dbReference type="RuleBase" id="RU361207"/>
    </source>
</evidence>
<dbReference type="GO" id="GO:0005975">
    <property type="term" value="P:carbohydrate metabolic process"/>
    <property type="evidence" value="ECO:0007669"/>
    <property type="project" value="InterPro"/>
</dbReference>
<keyword evidence="7 10" id="KW-0119">Carbohydrate metabolism</keyword>
<dbReference type="PANTHER" id="PTHR32438">
    <property type="entry name" value="4-ALPHA-GLUCANOTRANSFERASE DPE1, CHLOROPLASTIC/AMYLOPLASTIC"/>
    <property type="match status" value="1"/>
</dbReference>
<name>A0A0P6XBP7_9CHLR</name>
<comment type="similarity">
    <text evidence="2 10">Belongs to the disproportionating enzyme family.</text>
</comment>
<dbReference type="PANTHER" id="PTHR32438:SF5">
    <property type="entry name" value="4-ALPHA-GLUCANOTRANSFERASE DPE1, CHLOROPLASTIC_AMYLOPLASTIC"/>
    <property type="match status" value="1"/>
</dbReference>
<comment type="caution">
    <text evidence="11">The sequence shown here is derived from an EMBL/GenBank/DDBJ whole genome shotgun (WGS) entry which is preliminary data.</text>
</comment>
<protein>
    <recommendedName>
        <fullName evidence="4 10">4-alpha-glucanotransferase</fullName>
        <ecNumber evidence="3 10">2.4.1.25</ecNumber>
    </recommendedName>
    <alternativeName>
        <fullName evidence="8 10">Amylomaltase</fullName>
    </alternativeName>
    <alternativeName>
        <fullName evidence="9 10">Disproportionating enzyme</fullName>
    </alternativeName>
</protein>
<comment type="catalytic activity">
    <reaction evidence="1 10">
        <text>Transfers a segment of a (1-&gt;4)-alpha-D-glucan to a new position in an acceptor, which may be glucose or a (1-&gt;4)-alpha-D-glucan.</text>
        <dbReference type="EC" id="2.4.1.25"/>
    </reaction>
</comment>
<evidence type="ECO:0000256" key="9">
    <source>
        <dbReference type="ARBA" id="ARBA00031501"/>
    </source>
</evidence>
<evidence type="ECO:0000256" key="1">
    <source>
        <dbReference type="ARBA" id="ARBA00000439"/>
    </source>
</evidence>
<dbReference type="RefSeq" id="WP_075063884.1">
    <property type="nucleotide sequence ID" value="NZ_LGCL01000039.1"/>
</dbReference>
<gene>
    <name evidence="11" type="ORF">ADN00_15180</name>
</gene>
<dbReference type="Pfam" id="PF02446">
    <property type="entry name" value="Glyco_hydro_77"/>
    <property type="match status" value="1"/>
</dbReference>
<proteinExistence type="inferred from homology"/>
<keyword evidence="5 10" id="KW-0328">Glycosyltransferase</keyword>
<reference evidence="11 12" key="1">
    <citation type="submission" date="2015-07" db="EMBL/GenBank/DDBJ databases">
        <title>Genome sequence of Ornatilinea apprima DSM 23815.</title>
        <authorList>
            <person name="Hemp J."/>
            <person name="Ward L.M."/>
            <person name="Pace L.A."/>
            <person name="Fischer W.W."/>
        </authorList>
    </citation>
    <scope>NUCLEOTIDE SEQUENCE [LARGE SCALE GENOMIC DNA]</scope>
    <source>
        <strain evidence="11 12">P3M-1</strain>
    </source>
</reference>
<dbReference type="OrthoDB" id="9811841at2"/>
<evidence type="ECO:0000313" key="11">
    <source>
        <dbReference type="EMBL" id="KPL72174.1"/>
    </source>
</evidence>
<dbReference type="STRING" id="1134406.ADN00_15180"/>
<evidence type="ECO:0000313" key="12">
    <source>
        <dbReference type="Proteomes" id="UP000050417"/>
    </source>
</evidence>
<dbReference type="Proteomes" id="UP000050417">
    <property type="component" value="Unassembled WGS sequence"/>
</dbReference>
<evidence type="ECO:0000256" key="2">
    <source>
        <dbReference type="ARBA" id="ARBA00005684"/>
    </source>
</evidence>
<evidence type="ECO:0000256" key="4">
    <source>
        <dbReference type="ARBA" id="ARBA00020295"/>
    </source>
</evidence>
<keyword evidence="6 10" id="KW-0808">Transferase</keyword>
<keyword evidence="12" id="KW-1185">Reference proteome</keyword>
<dbReference type="AlphaFoldDB" id="A0A0P6XBP7"/>
<dbReference type="SUPFAM" id="SSF51445">
    <property type="entry name" value="(Trans)glycosidases"/>
    <property type="match status" value="1"/>
</dbReference>
<dbReference type="NCBIfam" id="TIGR00217">
    <property type="entry name" value="malQ"/>
    <property type="match status" value="1"/>
</dbReference>
<evidence type="ECO:0000256" key="7">
    <source>
        <dbReference type="ARBA" id="ARBA00023277"/>
    </source>
</evidence>
<dbReference type="Gene3D" id="3.20.20.80">
    <property type="entry name" value="Glycosidases"/>
    <property type="match status" value="1"/>
</dbReference>
<evidence type="ECO:0000256" key="6">
    <source>
        <dbReference type="ARBA" id="ARBA00022679"/>
    </source>
</evidence>
<evidence type="ECO:0000256" key="5">
    <source>
        <dbReference type="ARBA" id="ARBA00022676"/>
    </source>
</evidence>
<dbReference type="EC" id="2.4.1.25" evidence="3 10"/>
<dbReference type="NCBIfam" id="NF011080">
    <property type="entry name" value="PRK14508.1-3"/>
    <property type="match status" value="1"/>
</dbReference>
<sequence>MKFNRSSGILLHPTSLPGPDGIGDLGPEAFRWINFMADTGCALWQVLPLGPTGYGDSPYQCFSAFAGNPYLVNPFLLQEDHLLTAEDLKDRPTFPEDRVDFGQAILWKLKLLDTASANFKRNASAELRQEYEEFLAENQDWLPDFTLFMAIKENFGGVSWDKWPKELRKRDAIALAEFKYNHAESIQRHSLRQFFFFRQWDAVRQYAKEKNIQIVGDIPIFVAYDSADAWANPDLFYFDEKGLPTVVAGVPPDYFSPTGQLWGNPLYRWDFHEKTGYEWWLKRIKATLKTVDFIRLDHFRGFAGYWEVPFGMPTAEIGRWVKGPGKKFFQKVRNELGDLPIIAEDLGEITPDVVEMRDEFGLPGMRILQFAFASDSTDPFLPHNYVENCVAYTGTHDNDTVIGWYQSGTDQEKDFYRRYMARSGEDVAWDLVRGVWSSVAVFSLAPLQDLLRLGNEARMNYPGRPSGNWTWRVRPDYITPAFLQSIREINRLYSRMNKEKIHK</sequence>